<organism evidence="1 2">
    <name type="scientific">Candidatus Electrothrix aarhusensis</name>
    <dbReference type="NCBI Taxonomy" id="1859131"/>
    <lineage>
        <taxon>Bacteria</taxon>
        <taxon>Pseudomonadati</taxon>
        <taxon>Thermodesulfobacteriota</taxon>
        <taxon>Desulfobulbia</taxon>
        <taxon>Desulfobulbales</taxon>
        <taxon>Desulfobulbaceae</taxon>
        <taxon>Candidatus Electrothrix</taxon>
    </lineage>
</organism>
<gene>
    <name evidence="1" type="ORF">H206_05389</name>
</gene>
<accession>A0A3S3QUF2</accession>
<name>A0A3S3QUF2_9BACT</name>
<keyword evidence="2" id="KW-1185">Reference proteome</keyword>
<proteinExistence type="predicted"/>
<evidence type="ECO:0000313" key="1">
    <source>
        <dbReference type="EMBL" id="RWX48035.1"/>
    </source>
</evidence>
<dbReference type="Proteomes" id="UP000287853">
    <property type="component" value="Unassembled WGS sequence"/>
</dbReference>
<dbReference type="AlphaFoldDB" id="A0A3S3QUF2"/>
<protein>
    <submittedName>
        <fullName evidence="1">Uncharacterized protein</fullName>
    </submittedName>
</protein>
<evidence type="ECO:0000313" key="2">
    <source>
        <dbReference type="Proteomes" id="UP000287853"/>
    </source>
</evidence>
<dbReference type="EMBL" id="MTKO01000009">
    <property type="protein sequence ID" value="RWX48035.1"/>
    <property type="molecule type" value="Genomic_DNA"/>
</dbReference>
<sequence>MQNIKRLPRMEGNTNFFSALNRPHNLLPCFVVAFKLMQDYSDVTSGISFVVHNSQPRRDFSSLSIKSDRLFHKMQTVIVQIAQLDQTAYLTYQVIALDFYFQ</sequence>
<comment type="caution">
    <text evidence="1">The sequence shown here is derived from an EMBL/GenBank/DDBJ whole genome shotgun (WGS) entry which is preliminary data.</text>
</comment>
<reference evidence="1 2" key="1">
    <citation type="submission" date="2017-01" db="EMBL/GenBank/DDBJ databases">
        <title>The cable genome- insights into the physiology and evolution of filamentous bacteria capable of sulfide oxidation via long distance electron transfer.</title>
        <authorList>
            <person name="Schreiber L."/>
            <person name="Bjerg J.T."/>
            <person name="Boggild A."/>
            <person name="Van De Vossenberg J."/>
            <person name="Meysman F."/>
            <person name="Nielsen L.P."/>
            <person name="Schramm A."/>
            <person name="Kjeldsen K.U."/>
        </authorList>
    </citation>
    <scope>NUCLEOTIDE SEQUENCE [LARGE SCALE GENOMIC DNA]</scope>
    <source>
        <strain evidence="1">MCF</strain>
    </source>
</reference>